<proteinExistence type="predicted"/>
<evidence type="ECO:0000313" key="1">
    <source>
        <dbReference type="EMBL" id="RHY24143.1"/>
    </source>
</evidence>
<organism evidence="1 2">
    <name type="scientific">Aphanomyces astaci</name>
    <name type="common">Crayfish plague agent</name>
    <dbReference type="NCBI Taxonomy" id="112090"/>
    <lineage>
        <taxon>Eukaryota</taxon>
        <taxon>Sar</taxon>
        <taxon>Stramenopiles</taxon>
        <taxon>Oomycota</taxon>
        <taxon>Saprolegniomycetes</taxon>
        <taxon>Saprolegniales</taxon>
        <taxon>Verrucalvaceae</taxon>
        <taxon>Aphanomyces</taxon>
    </lineage>
</organism>
<dbReference type="Proteomes" id="UP000266239">
    <property type="component" value="Unassembled WGS sequence"/>
</dbReference>
<sequence length="235" mass="26024">MSPSAPISSSIDDYDDDHDDMDDVVVDVMHDVDSFWNVHLPPSSQIKISHKPRAKKTKSWCAYLVDAAEGAEIAWLDVVECDNLQRLMDSNDNSMPLQDSVGSSDGTAAALERVLREQWEASQLVSNRKQMEVEDDAARLMRLMVSLCMLSSYGIWYSSDDDGDDQDVTSSPRVRPARDYSVTYFFNTMPGTKEAAAVAASGWVSGCGLDNGDEEVEEREVRLGFGFGKWNDCGS</sequence>
<name>A0A397BQK5_APHAT</name>
<dbReference type="VEuPathDB" id="FungiDB:H257_13989"/>
<evidence type="ECO:0000313" key="2">
    <source>
        <dbReference type="Proteomes" id="UP000266239"/>
    </source>
</evidence>
<gene>
    <name evidence="1" type="ORF">DYB25_002051</name>
</gene>
<dbReference type="EMBL" id="QUTA01003299">
    <property type="protein sequence ID" value="RHY24143.1"/>
    <property type="molecule type" value="Genomic_DNA"/>
</dbReference>
<comment type="caution">
    <text evidence="1">The sequence shown here is derived from an EMBL/GenBank/DDBJ whole genome shotgun (WGS) entry which is preliminary data.</text>
</comment>
<protein>
    <submittedName>
        <fullName evidence="1">Uncharacterized protein</fullName>
    </submittedName>
</protein>
<reference evidence="1 2" key="1">
    <citation type="submission" date="2018-08" db="EMBL/GenBank/DDBJ databases">
        <title>Aphanomyces genome sequencing and annotation.</title>
        <authorList>
            <person name="Minardi D."/>
            <person name="Oidtmann B."/>
            <person name="Van Der Giezen M."/>
            <person name="Studholme D.J."/>
        </authorList>
    </citation>
    <scope>NUCLEOTIDE SEQUENCE [LARGE SCALE GENOMIC DNA]</scope>
    <source>
        <strain evidence="1 2">Yx</strain>
    </source>
</reference>
<accession>A0A397BQK5</accession>
<dbReference type="AlphaFoldDB" id="A0A397BQK5"/>